<sequence length="121" mass="13247">MQERPLHGKAVLIVEDEYLVASMMIDSLEDAGAKVVGPVSDIHMAADLLGNPTIRIDHALLDVNLRGKEVFPLADCLAEKKIPFVFVTGYECDFIPQRFQGAPCLTKPCEPEQVVAVLARS</sequence>
<gene>
    <name evidence="3" type="ORF">ABID21_000811</name>
</gene>
<evidence type="ECO:0000256" key="1">
    <source>
        <dbReference type="PROSITE-ProRule" id="PRU00169"/>
    </source>
</evidence>
<keyword evidence="4" id="KW-1185">Reference proteome</keyword>
<keyword evidence="3" id="KW-0238">DNA-binding</keyword>
<dbReference type="InterPro" id="IPR011006">
    <property type="entry name" value="CheY-like_superfamily"/>
</dbReference>
<dbReference type="PROSITE" id="PS50110">
    <property type="entry name" value="RESPONSE_REGULATORY"/>
    <property type="match status" value="1"/>
</dbReference>
<feature type="domain" description="Response regulatory" evidence="2">
    <location>
        <begin position="10"/>
        <end position="121"/>
    </location>
</feature>
<dbReference type="RefSeq" id="WP_247242419.1">
    <property type="nucleotide sequence ID" value="NZ_JALJRA010000002.1"/>
</dbReference>
<accession>A0ABV2H2I1</accession>
<name>A0ABV2H2I1_9HYPH</name>
<dbReference type="SMART" id="SM00448">
    <property type="entry name" value="REC"/>
    <property type="match status" value="1"/>
</dbReference>
<reference evidence="3 4" key="1">
    <citation type="submission" date="2024-06" db="EMBL/GenBank/DDBJ databases">
        <title>Genomic Encyclopedia of Type Strains, Phase IV (KMG-IV): sequencing the most valuable type-strain genomes for metagenomic binning, comparative biology and taxonomic classification.</title>
        <authorList>
            <person name="Goeker M."/>
        </authorList>
    </citation>
    <scope>NUCLEOTIDE SEQUENCE [LARGE SCALE GENOMIC DNA]</scope>
    <source>
        <strain evidence="3 4">DSM 105042</strain>
    </source>
</reference>
<dbReference type="Pfam" id="PF00072">
    <property type="entry name" value="Response_reg"/>
    <property type="match status" value="1"/>
</dbReference>
<evidence type="ECO:0000313" key="4">
    <source>
        <dbReference type="Proteomes" id="UP001549031"/>
    </source>
</evidence>
<dbReference type="SUPFAM" id="SSF52172">
    <property type="entry name" value="CheY-like"/>
    <property type="match status" value="1"/>
</dbReference>
<organism evidence="3 4">
    <name type="scientific">Pseudorhizobium tarimense</name>
    <dbReference type="NCBI Taxonomy" id="1079109"/>
    <lineage>
        <taxon>Bacteria</taxon>
        <taxon>Pseudomonadati</taxon>
        <taxon>Pseudomonadota</taxon>
        <taxon>Alphaproteobacteria</taxon>
        <taxon>Hyphomicrobiales</taxon>
        <taxon>Rhizobiaceae</taxon>
        <taxon>Rhizobium/Agrobacterium group</taxon>
        <taxon>Pseudorhizobium</taxon>
    </lineage>
</organism>
<evidence type="ECO:0000259" key="2">
    <source>
        <dbReference type="PROSITE" id="PS50110"/>
    </source>
</evidence>
<protein>
    <submittedName>
        <fullName evidence="3">DNA-binding response OmpR family regulator</fullName>
    </submittedName>
</protein>
<keyword evidence="1" id="KW-0597">Phosphoprotein</keyword>
<evidence type="ECO:0000313" key="3">
    <source>
        <dbReference type="EMBL" id="MET3584716.1"/>
    </source>
</evidence>
<dbReference type="Proteomes" id="UP001549031">
    <property type="component" value="Unassembled WGS sequence"/>
</dbReference>
<comment type="caution">
    <text evidence="3">The sequence shown here is derived from an EMBL/GenBank/DDBJ whole genome shotgun (WGS) entry which is preliminary data.</text>
</comment>
<dbReference type="Gene3D" id="3.40.50.2300">
    <property type="match status" value="1"/>
</dbReference>
<dbReference type="GO" id="GO:0003677">
    <property type="term" value="F:DNA binding"/>
    <property type="evidence" value="ECO:0007669"/>
    <property type="project" value="UniProtKB-KW"/>
</dbReference>
<dbReference type="EMBL" id="JBEPLJ010000002">
    <property type="protein sequence ID" value="MET3584716.1"/>
    <property type="molecule type" value="Genomic_DNA"/>
</dbReference>
<dbReference type="InterPro" id="IPR001789">
    <property type="entry name" value="Sig_transdc_resp-reg_receiver"/>
</dbReference>
<proteinExistence type="predicted"/>
<feature type="modified residue" description="4-aspartylphosphate" evidence="1">
    <location>
        <position position="62"/>
    </location>
</feature>